<dbReference type="AlphaFoldDB" id="A0AAD8H418"/>
<reference evidence="1" key="2">
    <citation type="submission" date="2023-05" db="EMBL/GenBank/DDBJ databases">
        <authorList>
            <person name="Schelkunov M.I."/>
        </authorList>
    </citation>
    <scope>NUCLEOTIDE SEQUENCE</scope>
    <source>
        <strain evidence="1">Hsosn_3</strain>
        <tissue evidence="1">Leaf</tissue>
    </source>
</reference>
<keyword evidence="2" id="KW-1185">Reference proteome</keyword>
<dbReference type="Proteomes" id="UP001237642">
    <property type="component" value="Unassembled WGS sequence"/>
</dbReference>
<sequence length="127" mass="14455">MMMTKNKRGSSLITEQDIEAALHLIMLKNGHGQFVTTTNSDDHLRCEVDEPLTKIVLKPKEFLKARDIRHKKNICKRKRDGTAWCSSSITFDLDDNSDEDANEAVGSVKKMNKFRSIVDIYNVTKAL</sequence>
<name>A0AAD8H418_9APIA</name>
<organism evidence="1 2">
    <name type="scientific">Heracleum sosnowskyi</name>
    <dbReference type="NCBI Taxonomy" id="360622"/>
    <lineage>
        <taxon>Eukaryota</taxon>
        <taxon>Viridiplantae</taxon>
        <taxon>Streptophyta</taxon>
        <taxon>Embryophyta</taxon>
        <taxon>Tracheophyta</taxon>
        <taxon>Spermatophyta</taxon>
        <taxon>Magnoliopsida</taxon>
        <taxon>eudicotyledons</taxon>
        <taxon>Gunneridae</taxon>
        <taxon>Pentapetalae</taxon>
        <taxon>asterids</taxon>
        <taxon>campanulids</taxon>
        <taxon>Apiales</taxon>
        <taxon>Apiaceae</taxon>
        <taxon>Apioideae</taxon>
        <taxon>apioid superclade</taxon>
        <taxon>Tordylieae</taxon>
        <taxon>Tordyliinae</taxon>
        <taxon>Heracleum</taxon>
    </lineage>
</organism>
<reference evidence="1" key="1">
    <citation type="submission" date="2023-02" db="EMBL/GenBank/DDBJ databases">
        <title>Genome of toxic invasive species Heracleum sosnowskyi carries increased number of genes despite the absence of recent whole-genome duplications.</title>
        <authorList>
            <person name="Schelkunov M."/>
            <person name="Shtratnikova V."/>
            <person name="Makarenko M."/>
            <person name="Klepikova A."/>
            <person name="Omelchenko D."/>
            <person name="Novikova G."/>
            <person name="Obukhova E."/>
            <person name="Bogdanov V."/>
            <person name="Penin A."/>
            <person name="Logacheva M."/>
        </authorList>
    </citation>
    <scope>NUCLEOTIDE SEQUENCE</scope>
    <source>
        <strain evidence="1">Hsosn_3</strain>
        <tissue evidence="1">Leaf</tissue>
    </source>
</reference>
<comment type="caution">
    <text evidence="1">The sequence shown here is derived from an EMBL/GenBank/DDBJ whole genome shotgun (WGS) entry which is preliminary data.</text>
</comment>
<gene>
    <name evidence="1" type="ORF">POM88_043798</name>
</gene>
<protein>
    <submittedName>
        <fullName evidence="1">Uncharacterized protein</fullName>
    </submittedName>
</protein>
<evidence type="ECO:0000313" key="2">
    <source>
        <dbReference type="Proteomes" id="UP001237642"/>
    </source>
</evidence>
<evidence type="ECO:0000313" key="1">
    <source>
        <dbReference type="EMBL" id="KAK1359324.1"/>
    </source>
</evidence>
<dbReference type="EMBL" id="JAUIZM010000010">
    <property type="protein sequence ID" value="KAK1359324.1"/>
    <property type="molecule type" value="Genomic_DNA"/>
</dbReference>
<accession>A0AAD8H418</accession>
<proteinExistence type="predicted"/>